<evidence type="ECO:0000313" key="4">
    <source>
        <dbReference type="EMBL" id="THV24977.1"/>
    </source>
</evidence>
<dbReference type="PROSITE" id="PS00584">
    <property type="entry name" value="PFKB_KINASES_2"/>
    <property type="match status" value="1"/>
</dbReference>
<sequence>MNTDLLAIGGAHIDRRGSLFGPTKPGASNPGKWFEEVGGGVFNAACNLSRLGRSIRLIAPRGGDAAGAQVADAAERAGLDDQPVMFLDRATPSYTAILERDGNLVIALADMALYDAFSARRLRARSLRDSLDAAGYVLCDANLPAETLTALAKECAARGRPLAAIAISPAKVTKLRGALPLLDHLFMNAAEAEAIVGEPAGHPEEWPRLLKACGLRGGTVTSGGGPAIAFAGNQTAVIEPKPLTTIADVTGAGDAFAAGYLDGLLSGIELTERLRRAVASATLTLACHRATDENLSASSLAAQITLVPEARFLP</sequence>
<dbReference type="RefSeq" id="WP_136596825.1">
    <property type="nucleotide sequence ID" value="NZ_STGV01000001.1"/>
</dbReference>
<dbReference type="InterPro" id="IPR029056">
    <property type="entry name" value="Ribokinase-like"/>
</dbReference>
<dbReference type="InterPro" id="IPR002173">
    <property type="entry name" value="Carboh/pur_kinase_PfkB_CS"/>
</dbReference>
<keyword evidence="1" id="KW-0808">Transferase</keyword>
<evidence type="ECO:0000256" key="1">
    <source>
        <dbReference type="ARBA" id="ARBA00022679"/>
    </source>
</evidence>
<name>A0A4S8P4H9_9HYPH</name>
<dbReference type="CDD" id="cd01941">
    <property type="entry name" value="YeiC_kinase_like"/>
    <property type="match status" value="1"/>
</dbReference>
<dbReference type="Gene3D" id="3.40.1190.20">
    <property type="match status" value="1"/>
</dbReference>
<organism evidence="4 5">
    <name type="scientific">Peteryoungia ipomoeae</name>
    <dbReference type="NCBI Taxonomy" id="1210932"/>
    <lineage>
        <taxon>Bacteria</taxon>
        <taxon>Pseudomonadati</taxon>
        <taxon>Pseudomonadota</taxon>
        <taxon>Alphaproteobacteria</taxon>
        <taxon>Hyphomicrobiales</taxon>
        <taxon>Rhizobiaceae</taxon>
        <taxon>Peteryoungia</taxon>
    </lineage>
</organism>
<gene>
    <name evidence="4" type="ORF">FAA97_01855</name>
</gene>
<dbReference type="InterPro" id="IPR011611">
    <property type="entry name" value="PfkB_dom"/>
</dbReference>
<evidence type="ECO:0000313" key="5">
    <source>
        <dbReference type="Proteomes" id="UP000308828"/>
    </source>
</evidence>
<feature type="domain" description="Carbohydrate kinase PfkB" evidence="3">
    <location>
        <begin position="7"/>
        <end position="292"/>
    </location>
</feature>
<proteinExistence type="predicted"/>
<dbReference type="Proteomes" id="UP000308828">
    <property type="component" value="Unassembled WGS sequence"/>
</dbReference>
<dbReference type="EMBL" id="STGV01000001">
    <property type="protein sequence ID" value="THV24977.1"/>
    <property type="molecule type" value="Genomic_DNA"/>
</dbReference>
<dbReference type="AlphaFoldDB" id="A0A4S8P4H9"/>
<dbReference type="PANTHER" id="PTHR10584:SF166">
    <property type="entry name" value="RIBOKINASE"/>
    <property type="match status" value="1"/>
</dbReference>
<dbReference type="PANTHER" id="PTHR10584">
    <property type="entry name" value="SUGAR KINASE"/>
    <property type="match status" value="1"/>
</dbReference>
<dbReference type="Pfam" id="PF00294">
    <property type="entry name" value="PfkB"/>
    <property type="match status" value="1"/>
</dbReference>
<dbReference type="OrthoDB" id="9806249at2"/>
<evidence type="ECO:0000256" key="2">
    <source>
        <dbReference type="ARBA" id="ARBA00022777"/>
    </source>
</evidence>
<evidence type="ECO:0000259" key="3">
    <source>
        <dbReference type="Pfam" id="PF00294"/>
    </source>
</evidence>
<protein>
    <submittedName>
        <fullName evidence="4">Carbohydrate kinase</fullName>
    </submittedName>
</protein>
<comment type="caution">
    <text evidence="4">The sequence shown here is derived from an EMBL/GenBank/DDBJ whole genome shotgun (WGS) entry which is preliminary data.</text>
</comment>
<reference evidence="4 5" key="1">
    <citation type="submission" date="2019-04" db="EMBL/GenBank/DDBJ databases">
        <title>Genome sequence of strain shin9-1.</title>
        <authorList>
            <person name="Gao J."/>
            <person name="Sun J."/>
        </authorList>
    </citation>
    <scope>NUCLEOTIDE SEQUENCE [LARGE SCALE GENOMIC DNA]</scope>
    <source>
        <strain evidence="5">shin9-1</strain>
    </source>
</reference>
<dbReference type="GO" id="GO:0016301">
    <property type="term" value="F:kinase activity"/>
    <property type="evidence" value="ECO:0007669"/>
    <property type="project" value="UniProtKB-KW"/>
</dbReference>
<dbReference type="SUPFAM" id="SSF53613">
    <property type="entry name" value="Ribokinase-like"/>
    <property type="match status" value="1"/>
</dbReference>
<accession>A0A4S8P4H9</accession>
<keyword evidence="5" id="KW-1185">Reference proteome</keyword>
<keyword evidence="2 4" id="KW-0418">Kinase</keyword>